<dbReference type="SUPFAM" id="SSF63380">
    <property type="entry name" value="Riboflavin synthase domain-like"/>
    <property type="match status" value="1"/>
</dbReference>
<dbReference type="InterPro" id="IPR036010">
    <property type="entry name" value="2Fe-2S_ferredoxin-like_sf"/>
</dbReference>
<keyword evidence="5" id="KW-0408">Iron</keyword>
<keyword evidence="6" id="KW-0411">Iron-sulfur</keyword>
<dbReference type="Pfam" id="PF00111">
    <property type="entry name" value="Fer2"/>
    <property type="match status" value="1"/>
</dbReference>
<dbReference type="PROSITE" id="PS00197">
    <property type="entry name" value="2FE2S_FER_1"/>
    <property type="match status" value="1"/>
</dbReference>
<organism evidence="9 10">
    <name type="scientific">Caballeronia sordidicola</name>
    <name type="common">Burkholderia sordidicola</name>
    <dbReference type="NCBI Taxonomy" id="196367"/>
    <lineage>
        <taxon>Bacteria</taxon>
        <taxon>Pseudomonadati</taxon>
        <taxon>Pseudomonadota</taxon>
        <taxon>Betaproteobacteria</taxon>
        <taxon>Burkholderiales</taxon>
        <taxon>Burkholderiaceae</taxon>
        <taxon>Caballeronia</taxon>
    </lineage>
</organism>
<dbReference type="Gene3D" id="3.40.50.80">
    <property type="entry name" value="Nucleotide-binding domain of ferredoxin-NADP reductase (FNR) module"/>
    <property type="match status" value="1"/>
</dbReference>
<dbReference type="InterPro" id="IPR001041">
    <property type="entry name" value="2Fe-2S_ferredoxin-type"/>
</dbReference>
<evidence type="ECO:0000256" key="4">
    <source>
        <dbReference type="ARBA" id="ARBA00023002"/>
    </source>
</evidence>
<gene>
    <name evidence="9" type="ORF">PAMC26510_30055</name>
</gene>
<evidence type="ECO:0000256" key="2">
    <source>
        <dbReference type="ARBA" id="ARBA00022714"/>
    </source>
</evidence>
<evidence type="ECO:0000313" key="10">
    <source>
        <dbReference type="Proteomes" id="UP000194546"/>
    </source>
</evidence>
<feature type="domain" description="2Fe-2S ferredoxin-type" evidence="7">
    <location>
        <begin position="310"/>
        <end position="395"/>
    </location>
</feature>
<keyword evidence="3" id="KW-0479">Metal-binding</keyword>
<accession>A0A242M9B8</accession>
<feature type="domain" description="FAD-binding FR-type" evidence="8">
    <location>
        <begin position="77"/>
        <end position="179"/>
    </location>
</feature>
<dbReference type="PRINTS" id="PR00409">
    <property type="entry name" value="PHDIOXRDTASE"/>
</dbReference>
<protein>
    <submittedName>
        <fullName evidence="9">Flavodoxin reductases (Ferredoxin-NADPH reductases) family 1, Vanillate O-demethylase oxidoreductase</fullName>
    </submittedName>
</protein>
<dbReference type="SUPFAM" id="SSF54292">
    <property type="entry name" value="2Fe-2S ferredoxin-like"/>
    <property type="match status" value="1"/>
</dbReference>
<comment type="caution">
    <text evidence="9">The sequence shown here is derived from an EMBL/GenBank/DDBJ whole genome shotgun (WGS) entry which is preliminary data.</text>
</comment>
<dbReference type="GO" id="GO:0008168">
    <property type="term" value="F:methyltransferase activity"/>
    <property type="evidence" value="ECO:0007669"/>
    <property type="project" value="UniProtKB-KW"/>
</dbReference>
<dbReference type="Proteomes" id="UP000194546">
    <property type="component" value="Unassembled WGS sequence"/>
</dbReference>
<dbReference type="CDD" id="cd06185">
    <property type="entry name" value="PDR_like"/>
    <property type="match status" value="1"/>
</dbReference>
<evidence type="ECO:0000256" key="5">
    <source>
        <dbReference type="ARBA" id="ARBA00023004"/>
    </source>
</evidence>
<dbReference type="PANTHER" id="PTHR47354:SF1">
    <property type="entry name" value="CARNITINE MONOOXYGENASE REDUCTASE SUBUNIT"/>
    <property type="match status" value="1"/>
</dbReference>
<dbReference type="CDD" id="cd00207">
    <property type="entry name" value="fer2"/>
    <property type="match status" value="1"/>
</dbReference>
<dbReference type="InterPro" id="IPR039261">
    <property type="entry name" value="FNR_nucleotide-bd"/>
</dbReference>
<keyword evidence="1" id="KW-0285">Flavoprotein</keyword>
<evidence type="ECO:0000259" key="8">
    <source>
        <dbReference type="PROSITE" id="PS51384"/>
    </source>
</evidence>
<dbReference type="EMBL" id="NBTY01000184">
    <property type="protein sequence ID" value="OTP67862.1"/>
    <property type="molecule type" value="Genomic_DNA"/>
</dbReference>
<dbReference type="AlphaFoldDB" id="A0A242M9B8"/>
<dbReference type="InterPro" id="IPR006058">
    <property type="entry name" value="2Fe2S_fd_BS"/>
</dbReference>
<dbReference type="PANTHER" id="PTHR47354">
    <property type="entry name" value="NADH OXIDOREDUCTASE HCR"/>
    <property type="match status" value="1"/>
</dbReference>
<dbReference type="Gene3D" id="2.40.30.10">
    <property type="entry name" value="Translation factors"/>
    <property type="match status" value="1"/>
</dbReference>
<evidence type="ECO:0000313" key="9">
    <source>
        <dbReference type="EMBL" id="OTP67862.1"/>
    </source>
</evidence>
<proteinExistence type="predicted"/>
<dbReference type="InterPro" id="IPR012675">
    <property type="entry name" value="Beta-grasp_dom_sf"/>
</dbReference>
<reference evidence="9 10" key="1">
    <citation type="submission" date="2017-03" db="EMBL/GenBank/DDBJ databases">
        <title>Genome analysis of strain PAMC 26510.</title>
        <authorList>
            <person name="Oh H.-M."/>
            <person name="Yang J.-A."/>
        </authorList>
    </citation>
    <scope>NUCLEOTIDE SEQUENCE [LARGE SCALE GENOMIC DNA]</scope>
    <source>
        <strain evidence="9 10">PAMC 26510</strain>
    </source>
</reference>
<evidence type="ECO:0000256" key="6">
    <source>
        <dbReference type="ARBA" id="ARBA00023014"/>
    </source>
</evidence>
<dbReference type="InterPro" id="IPR017938">
    <property type="entry name" value="Riboflavin_synthase-like_b-brl"/>
</dbReference>
<evidence type="ECO:0000259" key="7">
    <source>
        <dbReference type="PROSITE" id="PS51085"/>
    </source>
</evidence>
<evidence type="ECO:0000256" key="1">
    <source>
        <dbReference type="ARBA" id="ARBA00022630"/>
    </source>
</evidence>
<dbReference type="InterPro" id="IPR017927">
    <property type="entry name" value="FAD-bd_FR_type"/>
</dbReference>
<dbReference type="GO" id="GO:0051537">
    <property type="term" value="F:2 iron, 2 sulfur cluster binding"/>
    <property type="evidence" value="ECO:0007669"/>
    <property type="project" value="UniProtKB-KW"/>
</dbReference>
<dbReference type="PROSITE" id="PS51384">
    <property type="entry name" value="FAD_FR"/>
    <property type="match status" value="1"/>
</dbReference>
<dbReference type="SUPFAM" id="SSF52343">
    <property type="entry name" value="Ferredoxin reductase-like, C-terminal NADP-linked domain"/>
    <property type="match status" value="1"/>
</dbReference>
<keyword evidence="2" id="KW-0001">2Fe-2S</keyword>
<dbReference type="PROSITE" id="PS51085">
    <property type="entry name" value="2FE2S_FER_2"/>
    <property type="match status" value="1"/>
</dbReference>
<keyword evidence="9" id="KW-0808">Transferase</keyword>
<dbReference type="Gene3D" id="3.10.20.30">
    <property type="match status" value="1"/>
</dbReference>
<evidence type="ECO:0000256" key="3">
    <source>
        <dbReference type="ARBA" id="ARBA00022723"/>
    </source>
</evidence>
<dbReference type="GO" id="GO:0046872">
    <property type="term" value="F:metal ion binding"/>
    <property type="evidence" value="ECO:0007669"/>
    <property type="project" value="UniProtKB-KW"/>
</dbReference>
<dbReference type="InterPro" id="IPR050415">
    <property type="entry name" value="MRET"/>
</dbReference>
<sequence length="395" mass="43101">MQPRARFVPDELNYPAAPNSHFDQAPTLPCYLPGLYVNRFVIDWTDSPQAVSLGRSSSANTAGFDYRLTLSKKLMNSIPVTVRVDAIRDEAPDIRVYVISRIDGEPFSAYEPGAHIDVTSPSGVMRQYSLCGDPDQLQHYEFAVKHETRSRGGSRSLHNDVTPGTQLITSAPRNLFRLDDTATGHILMAAGIGITPLLSMAYRLLREHPRFTLHYFVRDFASAAFMTLLTESRFAEHVVVHYGVEPSKLGHEVIVCLTDVPPGTHVYTCGPSGFMDCVVRTGESVLPASSIHLERFFAESTVAREAVASFEVEIASNGTKVRVEPDQSIVDALASAGILIDTSCGEGVCGTCMVDVLSGEPEHRDHCLSKAERASGKVICCCVSRSTSPLLVLDL</sequence>
<name>A0A242M9B8_CABSO</name>
<dbReference type="GO" id="GO:0032259">
    <property type="term" value="P:methylation"/>
    <property type="evidence" value="ECO:0007669"/>
    <property type="project" value="UniProtKB-KW"/>
</dbReference>
<keyword evidence="9" id="KW-0489">Methyltransferase</keyword>
<keyword evidence="4" id="KW-0560">Oxidoreductase</keyword>
<dbReference type="GO" id="GO:0016491">
    <property type="term" value="F:oxidoreductase activity"/>
    <property type="evidence" value="ECO:0007669"/>
    <property type="project" value="UniProtKB-KW"/>
</dbReference>